<gene>
    <name evidence="2" type="ORF">FHS21_004665</name>
</gene>
<feature type="transmembrane region" description="Helical" evidence="1">
    <location>
        <begin position="68"/>
        <end position="87"/>
    </location>
</feature>
<protein>
    <submittedName>
        <fullName evidence="2">Uncharacterized protein</fullName>
    </submittedName>
</protein>
<name>A0A839UHG3_9HYPH</name>
<keyword evidence="1" id="KW-0812">Transmembrane</keyword>
<reference evidence="2 3" key="1">
    <citation type="submission" date="2020-08" db="EMBL/GenBank/DDBJ databases">
        <title>Genomic Encyclopedia of Type Strains, Phase III (KMG-III): the genomes of soil and plant-associated and newly described type strains.</title>
        <authorList>
            <person name="Whitman W."/>
        </authorList>
    </citation>
    <scope>NUCLEOTIDE SEQUENCE [LARGE SCALE GENOMIC DNA]</scope>
    <source>
        <strain evidence="2 3">CECT 7015</strain>
    </source>
</reference>
<dbReference type="EMBL" id="JACHXN010000018">
    <property type="protein sequence ID" value="MBB3148222.1"/>
    <property type="molecule type" value="Genomic_DNA"/>
</dbReference>
<keyword evidence="3" id="KW-1185">Reference proteome</keyword>
<accession>A0A839UHG3</accession>
<comment type="caution">
    <text evidence="2">The sequence shown here is derived from an EMBL/GenBank/DDBJ whole genome shotgun (WGS) entry which is preliminary data.</text>
</comment>
<feature type="transmembrane region" description="Helical" evidence="1">
    <location>
        <begin position="12"/>
        <end position="33"/>
    </location>
</feature>
<evidence type="ECO:0000313" key="2">
    <source>
        <dbReference type="EMBL" id="MBB3148222.1"/>
    </source>
</evidence>
<dbReference type="Proteomes" id="UP000554520">
    <property type="component" value="Unassembled WGS sequence"/>
</dbReference>
<evidence type="ECO:0000313" key="3">
    <source>
        <dbReference type="Proteomes" id="UP000554520"/>
    </source>
</evidence>
<dbReference type="RefSeq" id="WP_183664034.1">
    <property type="nucleotide sequence ID" value="NZ_JACHXN010000018.1"/>
</dbReference>
<sequence>MPEKTKIEARSFAVAGAVVLSIIWLGLFIVVSFHSNRCDDSTLWSLFAPRTWWDTHISCLRMNEVGDTAAGAFAPLAFIWFLATVFLQRNELQITRDELAVSRGVAIRQAEEFEDQTLHMAAANEATLKSIQTSYRLSVMDRWLKLSAIIRRAQREVTYDPFVQEGLTEDLRRLFEEAASLAFNLGDRAVETWFQKVLDLDTQLQFLQSELFAYEHEQYDDPERVPPAGLEAEIEDCRRAMLDIIHGDEILFNIAKKHFAPPS</sequence>
<evidence type="ECO:0000256" key="1">
    <source>
        <dbReference type="SAM" id="Phobius"/>
    </source>
</evidence>
<proteinExistence type="predicted"/>
<organism evidence="2 3">
    <name type="scientific">Phyllobacterium trifolii</name>
    <dbReference type="NCBI Taxonomy" id="300193"/>
    <lineage>
        <taxon>Bacteria</taxon>
        <taxon>Pseudomonadati</taxon>
        <taxon>Pseudomonadota</taxon>
        <taxon>Alphaproteobacteria</taxon>
        <taxon>Hyphomicrobiales</taxon>
        <taxon>Phyllobacteriaceae</taxon>
        <taxon>Phyllobacterium</taxon>
    </lineage>
</organism>
<dbReference type="AlphaFoldDB" id="A0A839UHG3"/>
<keyword evidence="1" id="KW-0472">Membrane</keyword>
<keyword evidence="1" id="KW-1133">Transmembrane helix</keyword>